<dbReference type="PRINTS" id="PR00033">
    <property type="entry name" value="HTHASNC"/>
</dbReference>
<dbReference type="SMART" id="SM00344">
    <property type="entry name" value="HTH_ASNC"/>
    <property type="match status" value="2"/>
</dbReference>
<feature type="domain" description="Transcription regulator AsnC/Lrp ligand binding" evidence="4">
    <location>
        <begin position="243"/>
        <end position="312"/>
    </location>
</feature>
<dbReference type="GO" id="GO:0043565">
    <property type="term" value="F:sequence-specific DNA binding"/>
    <property type="evidence" value="ECO:0007669"/>
    <property type="project" value="InterPro"/>
</dbReference>
<dbReference type="SUPFAM" id="SSF46785">
    <property type="entry name" value="Winged helix' DNA-binding domain"/>
    <property type="match status" value="2"/>
</dbReference>
<dbReference type="RefSeq" id="WP_184833975.1">
    <property type="nucleotide sequence ID" value="NZ_JACHMN010000002.1"/>
</dbReference>
<organism evidence="6 7">
    <name type="scientific">Allocatelliglobosispora scoriae</name>
    <dbReference type="NCBI Taxonomy" id="643052"/>
    <lineage>
        <taxon>Bacteria</taxon>
        <taxon>Bacillati</taxon>
        <taxon>Actinomycetota</taxon>
        <taxon>Actinomycetes</taxon>
        <taxon>Micromonosporales</taxon>
        <taxon>Micromonosporaceae</taxon>
        <taxon>Allocatelliglobosispora</taxon>
    </lineage>
</organism>
<dbReference type="InterPro" id="IPR036388">
    <property type="entry name" value="WH-like_DNA-bd_sf"/>
</dbReference>
<sequence>MENLTLDGLDRNLLHALQVEARAPFARIATVIGSSDQTVKRRYRRLVDTGMLRVFGLPDTIRLGHLAWMLRMQCTPDAAAPIAEALARREDTSWVSLYSGGTEIVCVTQGPDRDAYASLLLHKLPRTPKVVNVSAHYLLKNFDCGPKEWPAQTATLTGDQIAALEPLAVDPSLPAAISSADAPLLTVLARDGRASLTEIAAATGWSESTAGRRLDHLRTCGAIYLDVDIDATLLGYAAEAMLWLTVAPSALDAVGTELASWDEVSFMAATTGNTNLVAVVVCRDTAALYDFLAHRIGSIEGIRRMETAPLIRRVKRAGALLAAP</sequence>
<name>A0A841BMK8_9ACTN</name>
<evidence type="ECO:0000313" key="7">
    <source>
        <dbReference type="Proteomes" id="UP000587527"/>
    </source>
</evidence>
<evidence type="ECO:0000256" key="2">
    <source>
        <dbReference type="ARBA" id="ARBA00023125"/>
    </source>
</evidence>
<dbReference type="InterPro" id="IPR019888">
    <property type="entry name" value="Tscrpt_reg_AsnC-like"/>
</dbReference>
<dbReference type="InterPro" id="IPR019887">
    <property type="entry name" value="Tscrpt_reg_AsnC/Lrp_C"/>
</dbReference>
<dbReference type="InterPro" id="IPR036390">
    <property type="entry name" value="WH_DNA-bd_sf"/>
</dbReference>
<gene>
    <name evidence="6" type="ORF">F4553_001592</name>
</gene>
<dbReference type="Pfam" id="PF13404">
    <property type="entry name" value="HTH_AsnC-type"/>
    <property type="match status" value="2"/>
</dbReference>
<keyword evidence="2 6" id="KW-0238">DNA-binding</keyword>
<keyword evidence="7" id="KW-1185">Reference proteome</keyword>
<evidence type="ECO:0000259" key="4">
    <source>
        <dbReference type="Pfam" id="PF01037"/>
    </source>
</evidence>
<dbReference type="Pfam" id="PF01037">
    <property type="entry name" value="AsnC_trans_reg"/>
    <property type="match status" value="1"/>
</dbReference>
<dbReference type="Gene3D" id="3.30.70.920">
    <property type="match status" value="1"/>
</dbReference>
<dbReference type="InterPro" id="IPR000485">
    <property type="entry name" value="AsnC-type_HTH_dom"/>
</dbReference>
<dbReference type="AlphaFoldDB" id="A0A841BMK8"/>
<keyword evidence="3" id="KW-0804">Transcription</keyword>
<dbReference type="GO" id="GO:0043200">
    <property type="term" value="P:response to amino acid"/>
    <property type="evidence" value="ECO:0007669"/>
    <property type="project" value="TreeGrafter"/>
</dbReference>
<reference evidence="6 7" key="1">
    <citation type="submission" date="2020-08" db="EMBL/GenBank/DDBJ databases">
        <title>Sequencing the genomes of 1000 actinobacteria strains.</title>
        <authorList>
            <person name="Klenk H.-P."/>
        </authorList>
    </citation>
    <scope>NUCLEOTIDE SEQUENCE [LARGE SCALE GENOMIC DNA]</scope>
    <source>
        <strain evidence="6 7">DSM 45362</strain>
    </source>
</reference>
<evidence type="ECO:0000313" key="6">
    <source>
        <dbReference type="EMBL" id="MBB5868213.1"/>
    </source>
</evidence>
<proteinExistence type="predicted"/>
<feature type="domain" description="HTH asnC-type" evidence="5">
    <location>
        <begin position="6"/>
        <end position="46"/>
    </location>
</feature>
<dbReference type="PANTHER" id="PTHR30154:SF34">
    <property type="entry name" value="TRANSCRIPTIONAL REGULATOR AZLB"/>
    <property type="match status" value="1"/>
</dbReference>
<feature type="domain" description="HTH asnC-type" evidence="5">
    <location>
        <begin position="184"/>
        <end position="218"/>
    </location>
</feature>
<dbReference type="GO" id="GO:0005829">
    <property type="term" value="C:cytosol"/>
    <property type="evidence" value="ECO:0007669"/>
    <property type="project" value="TreeGrafter"/>
</dbReference>
<evidence type="ECO:0000256" key="3">
    <source>
        <dbReference type="ARBA" id="ARBA00023163"/>
    </source>
</evidence>
<dbReference type="Proteomes" id="UP000587527">
    <property type="component" value="Unassembled WGS sequence"/>
</dbReference>
<accession>A0A841BMK8</accession>
<protein>
    <submittedName>
        <fullName evidence="6">DNA-binding Lrp family transcriptional regulator</fullName>
    </submittedName>
</protein>
<dbReference type="EMBL" id="JACHMN010000002">
    <property type="protein sequence ID" value="MBB5868213.1"/>
    <property type="molecule type" value="Genomic_DNA"/>
</dbReference>
<dbReference type="InterPro" id="IPR011008">
    <property type="entry name" value="Dimeric_a/b-barrel"/>
</dbReference>
<keyword evidence="1" id="KW-0805">Transcription regulation</keyword>
<dbReference type="Gene3D" id="1.10.10.10">
    <property type="entry name" value="Winged helix-like DNA-binding domain superfamily/Winged helix DNA-binding domain"/>
    <property type="match status" value="2"/>
</dbReference>
<evidence type="ECO:0000256" key="1">
    <source>
        <dbReference type="ARBA" id="ARBA00023015"/>
    </source>
</evidence>
<dbReference type="SUPFAM" id="SSF54909">
    <property type="entry name" value="Dimeric alpha+beta barrel"/>
    <property type="match status" value="2"/>
</dbReference>
<comment type="caution">
    <text evidence="6">The sequence shown here is derived from an EMBL/GenBank/DDBJ whole genome shotgun (WGS) entry which is preliminary data.</text>
</comment>
<evidence type="ECO:0000259" key="5">
    <source>
        <dbReference type="Pfam" id="PF13404"/>
    </source>
</evidence>
<dbReference type="PANTHER" id="PTHR30154">
    <property type="entry name" value="LEUCINE-RESPONSIVE REGULATORY PROTEIN"/>
    <property type="match status" value="1"/>
</dbReference>